<keyword evidence="3" id="KW-0732">Signal</keyword>
<protein>
    <submittedName>
        <fullName evidence="6">Peptidase S28</fullName>
    </submittedName>
</protein>
<gene>
    <name evidence="6" type="ORF">BCR38DRAFT_459460</name>
</gene>
<comment type="similarity">
    <text evidence="1">Belongs to the peptidase S28 family.</text>
</comment>
<evidence type="ECO:0000256" key="1">
    <source>
        <dbReference type="ARBA" id="ARBA00011079"/>
    </source>
</evidence>
<dbReference type="SUPFAM" id="SSF53474">
    <property type="entry name" value="alpha/beta-Hydrolases"/>
    <property type="match status" value="1"/>
</dbReference>
<dbReference type="InterPro" id="IPR008758">
    <property type="entry name" value="Peptidase_S28"/>
</dbReference>
<dbReference type="GeneID" id="63778497"/>
<dbReference type="GO" id="GO:0070008">
    <property type="term" value="F:serine-type exopeptidase activity"/>
    <property type="evidence" value="ECO:0007669"/>
    <property type="project" value="InterPro"/>
</dbReference>
<dbReference type="EMBL" id="MCFJ01000010">
    <property type="protein sequence ID" value="ORY61639.1"/>
    <property type="molecule type" value="Genomic_DNA"/>
</dbReference>
<keyword evidence="7" id="KW-1185">Reference proteome</keyword>
<keyword evidence="5" id="KW-0325">Glycoprotein</keyword>
<accession>A0A1Y2DR28</accession>
<sequence length="522" mass="58117">MRVGPVDDDTELDGTSGFNGWGTFDQLLDHSDPSKGTFEQRYWYGSKFWNGTGSPIVLTCPGEQSGDGFNVTYTTKQRITGLMAEAMGAAVVILEHRYWGGSSPFEVLTEENLQYLTLDNALKDLTYFAKNFDAPFDAEGSTDPKTTPWVFSGGSYSGALAGWLESAEPGTFWAYHGSSAVEEAVSDFWTYFAPVQDATPSNCSTDVNSVIEYVDGVLLHGSQAEKAALKARFMLEDLEDADFGAALENGPWSWQSTQFYTESLNGYNSYYQFCDYIENVFPVANGTNSTTGVIVPGAKGVGYKKALNGYVKWFTELVLPGYCESWGYDDYDGTYNTNCFKAMNSTNVYYQDLSVDNLGGRQWMWMLCNEPFEWWQNGAPEGRPTLVSRLVNVDYWRAQCGFYFPEGTYGLLEGRSVQTLNSHTGGWGETDTRRLMYANGQFDPWKDATVSADFRSGGPLESTSQLPVRVIPGGGHCSDLYGQNWAFNEEVKAIAEAEVEQMAEWVAEFYEEGVKRAVEWES</sequence>
<evidence type="ECO:0000313" key="6">
    <source>
        <dbReference type="EMBL" id="ORY61639.1"/>
    </source>
</evidence>
<dbReference type="RefSeq" id="XP_040713716.1">
    <property type="nucleotide sequence ID" value="XM_040862285.1"/>
</dbReference>
<evidence type="ECO:0000313" key="7">
    <source>
        <dbReference type="Proteomes" id="UP000193689"/>
    </source>
</evidence>
<dbReference type="OrthoDB" id="1735038at2759"/>
<dbReference type="Proteomes" id="UP000193689">
    <property type="component" value="Unassembled WGS sequence"/>
</dbReference>
<comment type="caution">
    <text evidence="6">The sequence shown here is derived from an EMBL/GenBank/DDBJ whole genome shotgun (WGS) entry which is preliminary data.</text>
</comment>
<reference evidence="6 7" key="1">
    <citation type="submission" date="2016-07" db="EMBL/GenBank/DDBJ databases">
        <title>Pervasive Adenine N6-methylation of Active Genes in Fungi.</title>
        <authorList>
            <consortium name="DOE Joint Genome Institute"/>
            <person name="Mondo S.J."/>
            <person name="Dannebaum R.O."/>
            <person name="Kuo R.C."/>
            <person name="Labutti K."/>
            <person name="Haridas S."/>
            <person name="Kuo A."/>
            <person name="Salamov A."/>
            <person name="Ahrendt S.R."/>
            <person name="Lipzen A."/>
            <person name="Sullivan W."/>
            <person name="Andreopoulos W.B."/>
            <person name="Clum A."/>
            <person name="Lindquist E."/>
            <person name="Daum C."/>
            <person name="Ramamoorthy G.K."/>
            <person name="Gryganskyi A."/>
            <person name="Culley D."/>
            <person name="Magnuson J.K."/>
            <person name="James T.Y."/>
            <person name="O'Malley M.A."/>
            <person name="Stajich J.E."/>
            <person name="Spatafora J.W."/>
            <person name="Visel A."/>
            <person name="Grigoriev I.V."/>
        </authorList>
    </citation>
    <scope>NUCLEOTIDE SEQUENCE [LARGE SCALE GENOMIC DNA]</scope>
    <source>
        <strain evidence="6 7">CBS 129021</strain>
    </source>
</reference>
<dbReference type="InterPro" id="IPR029058">
    <property type="entry name" value="AB_hydrolase_fold"/>
</dbReference>
<dbReference type="PANTHER" id="PTHR11010">
    <property type="entry name" value="PROTEASE S28 PRO-X CARBOXYPEPTIDASE-RELATED"/>
    <property type="match status" value="1"/>
</dbReference>
<dbReference type="AlphaFoldDB" id="A0A1Y2DR28"/>
<dbReference type="Pfam" id="PF05577">
    <property type="entry name" value="Peptidase_S28"/>
    <property type="match status" value="1"/>
</dbReference>
<dbReference type="GO" id="GO:0006508">
    <property type="term" value="P:proteolysis"/>
    <property type="evidence" value="ECO:0007669"/>
    <property type="project" value="UniProtKB-KW"/>
</dbReference>
<evidence type="ECO:0000256" key="2">
    <source>
        <dbReference type="ARBA" id="ARBA00022670"/>
    </source>
</evidence>
<evidence type="ECO:0000256" key="4">
    <source>
        <dbReference type="ARBA" id="ARBA00022801"/>
    </source>
</evidence>
<dbReference type="InParanoid" id="A0A1Y2DR28"/>
<dbReference type="GO" id="GO:0008239">
    <property type="term" value="F:dipeptidyl-peptidase activity"/>
    <property type="evidence" value="ECO:0007669"/>
    <property type="project" value="TreeGrafter"/>
</dbReference>
<proteinExistence type="inferred from homology"/>
<keyword evidence="2" id="KW-0645">Protease</keyword>
<evidence type="ECO:0000256" key="3">
    <source>
        <dbReference type="ARBA" id="ARBA00022729"/>
    </source>
</evidence>
<dbReference type="Gene3D" id="3.40.50.1820">
    <property type="entry name" value="alpha/beta hydrolase"/>
    <property type="match status" value="2"/>
</dbReference>
<organism evidence="6 7">
    <name type="scientific">Pseudomassariella vexata</name>
    <dbReference type="NCBI Taxonomy" id="1141098"/>
    <lineage>
        <taxon>Eukaryota</taxon>
        <taxon>Fungi</taxon>
        <taxon>Dikarya</taxon>
        <taxon>Ascomycota</taxon>
        <taxon>Pezizomycotina</taxon>
        <taxon>Sordariomycetes</taxon>
        <taxon>Xylariomycetidae</taxon>
        <taxon>Amphisphaeriales</taxon>
        <taxon>Pseudomassariaceae</taxon>
        <taxon>Pseudomassariella</taxon>
    </lineage>
</organism>
<evidence type="ECO:0000256" key="5">
    <source>
        <dbReference type="ARBA" id="ARBA00023180"/>
    </source>
</evidence>
<name>A0A1Y2DR28_9PEZI</name>
<keyword evidence="4" id="KW-0378">Hydrolase</keyword>
<dbReference type="PANTHER" id="PTHR11010:SF23">
    <property type="entry name" value="SERINE PEPTIDASE"/>
    <property type="match status" value="1"/>
</dbReference>